<name>A0ABZ2TU22_9FLAO</name>
<proteinExistence type="predicted"/>
<dbReference type="RefSeq" id="WP_340934370.1">
    <property type="nucleotide sequence ID" value="NZ_CP150496.1"/>
</dbReference>
<sequence length="81" mass="9654">MNDKELAEFLKYISPFEIYIVNRENELECVKCPFKAKVKYNIGVLVKDEIVLVDKVKITKDLISVYIIRNQSYYCYHFVII</sequence>
<accession>A0ABZ2TU22</accession>
<evidence type="ECO:0008006" key="3">
    <source>
        <dbReference type="Google" id="ProtNLM"/>
    </source>
</evidence>
<gene>
    <name evidence="1" type="ORF">WG950_04410</name>
</gene>
<dbReference type="EMBL" id="CP150496">
    <property type="protein sequence ID" value="WYW56506.1"/>
    <property type="molecule type" value="Genomic_DNA"/>
</dbReference>
<organism evidence="1 2">
    <name type="scientific">Polaribacter marinaquae</name>
    <dbReference type="NCBI Taxonomy" id="1642819"/>
    <lineage>
        <taxon>Bacteria</taxon>
        <taxon>Pseudomonadati</taxon>
        <taxon>Bacteroidota</taxon>
        <taxon>Flavobacteriia</taxon>
        <taxon>Flavobacteriales</taxon>
        <taxon>Flavobacteriaceae</taxon>
    </lineage>
</organism>
<evidence type="ECO:0000313" key="1">
    <source>
        <dbReference type="EMBL" id="WYW56506.1"/>
    </source>
</evidence>
<keyword evidence="2" id="KW-1185">Reference proteome</keyword>
<evidence type="ECO:0000313" key="2">
    <source>
        <dbReference type="Proteomes" id="UP001491088"/>
    </source>
</evidence>
<reference evidence="1 2" key="1">
    <citation type="submission" date="2024-03" db="EMBL/GenBank/DDBJ databases">
        <authorList>
            <person name="Cao K."/>
        </authorList>
    </citation>
    <scope>NUCLEOTIDE SEQUENCE [LARGE SCALE GENOMIC DNA]</scope>
    <source>
        <strain evidence="1 2">MCCC 1K00696</strain>
    </source>
</reference>
<dbReference type="Proteomes" id="UP001491088">
    <property type="component" value="Chromosome"/>
</dbReference>
<protein>
    <recommendedName>
        <fullName evidence="3">Transposase IS204/IS1001/IS1096/IS1165 zinc-finger domain-containing protein</fullName>
    </recommendedName>
</protein>